<keyword evidence="2" id="KW-0804">Transcription</keyword>
<reference evidence="4" key="1">
    <citation type="journal article" date="2013" name="J. Plant Res.">
        <title>Effect of fungi and light on seed germination of three Opuntia species from semiarid lands of central Mexico.</title>
        <authorList>
            <person name="Delgado-Sanchez P."/>
            <person name="Jimenez-Bremont J.F."/>
            <person name="Guerrero-Gonzalez Mde L."/>
            <person name="Flores J."/>
        </authorList>
    </citation>
    <scope>NUCLEOTIDE SEQUENCE</scope>
    <source>
        <tissue evidence="4">Cladode</tissue>
    </source>
</reference>
<dbReference type="InterPro" id="IPR038538">
    <property type="entry name" value="MTERF_sf"/>
</dbReference>
<comment type="similarity">
    <text evidence="1">Belongs to the mTERF family.</text>
</comment>
<accession>A0A7C9ACH0</accession>
<dbReference type="EMBL" id="GISG01225196">
    <property type="protein sequence ID" value="MBA4664799.1"/>
    <property type="molecule type" value="Transcribed_RNA"/>
</dbReference>
<name>A0A7C9ACH0_OPUST</name>
<evidence type="ECO:0000256" key="2">
    <source>
        <dbReference type="ARBA" id="ARBA00022472"/>
    </source>
</evidence>
<evidence type="ECO:0000313" key="4">
    <source>
        <dbReference type="EMBL" id="MBA4664799.1"/>
    </source>
</evidence>
<proteinExistence type="inferred from homology"/>
<dbReference type="InterPro" id="IPR003690">
    <property type="entry name" value="MTERF"/>
</dbReference>
<dbReference type="PANTHER" id="PTHR13068">
    <property type="entry name" value="CGI-12 PROTEIN-RELATED"/>
    <property type="match status" value="1"/>
</dbReference>
<dbReference type="AlphaFoldDB" id="A0A7C9ACH0"/>
<protein>
    <submittedName>
        <fullName evidence="4">Uncharacterized protein</fullName>
    </submittedName>
</protein>
<dbReference type="SMART" id="SM00733">
    <property type="entry name" value="Mterf"/>
    <property type="match status" value="7"/>
</dbReference>
<dbReference type="Gene3D" id="1.25.70.10">
    <property type="entry name" value="Transcription termination factor 3, mitochondrial"/>
    <property type="match status" value="2"/>
</dbReference>
<keyword evidence="2" id="KW-0806">Transcription termination</keyword>
<dbReference type="Pfam" id="PF02536">
    <property type="entry name" value="mTERF"/>
    <property type="match status" value="1"/>
</dbReference>
<sequence length="519" mass="58527">MVDLMRSTLIPPQTLAYLPKLPAYSTVRVRRHAYFSVINVYNFSSFPTQRLYPWPIWIQQSNSVFLRSNGSKNAAASTKNAAASTEIGALFSLFQSLGFDEKKAEAILSRNPDIGSSDVEFLRNRIRGLQSVGLEDFVLAQLISKYPDTLTAKEVGSLIKFIHGLDGKIEPLQIERLLLRTEPRFLAGFDKKVELLLRHGIPQEKIVHVLNNVSLSKAICLRSVQEIESVLTFLSRYEAVGIIAKRPSLLNYDLNTQLVPRVGVLQKLSGGDEDGVGQVLNRLPAILTYASEHLQSQVEGLRKYAGLSDQEIFKIVLLFPNVMSVSKERKLRPRIDFLKECGLEAREIYRLLLRGPAYLGLSFEKNLAHKLAMLVKIGYSFRTKELAMAMAAATRTTPKKLQEVISIFLSCGFSSDNILEMSTKHYPILQYNPRSVERKIEYLTEVMDREIEALLSFPAFLGYNLDSRIRHRHELRKKVGGEDMSLNKLMTVSAERFSKTKKYLAHLGGKAGVEDSDTD</sequence>
<keyword evidence="3" id="KW-0809">Transit peptide</keyword>
<dbReference type="GO" id="GO:0003676">
    <property type="term" value="F:nucleic acid binding"/>
    <property type="evidence" value="ECO:0007669"/>
    <property type="project" value="InterPro"/>
</dbReference>
<evidence type="ECO:0000256" key="3">
    <source>
        <dbReference type="ARBA" id="ARBA00022946"/>
    </source>
</evidence>
<organism evidence="4">
    <name type="scientific">Opuntia streptacantha</name>
    <name type="common">Prickly pear cactus</name>
    <name type="synonym">Opuntia cardona</name>
    <dbReference type="NCBI Taxonomy" id="393608"/>
    <lineage>
        <taxon>Eukaryota</taxon>
        <taxon>Viridiplantae</taxon>
        <taxon>Streptophyta</taxon>
        <taxon>Embryophyta</taxon>
        <taxon>Tracheophyta</taxon>
        <taxon>Spermatophyta</taxon>
        <taxon>Magnoliopsida</taxon>
        <taxon>eudicotyledons</taxon>
        <taxon>Gunneridae</taxon>
        <taxon>Pentapetalae</taxon>
        <taxon>Caryophyllales</taxon>
        <taxon>Cactineae</taxon>
        <taxon>Cactaceae</taxon>
        <taxon>Opuntioideae</taxon>
        <taxon>Opuntia</taxon>
    </lineage>
</organism>
<reference evidence="4" key="2">
    <citation type="submission" date="2020-07" db="EMBL/GenBank/DDBJ databases">
        <authorList>
            <person name="Vera ALvarez R."/>
            <person name="Arias-Moreno D.M."/>
            <person name="Jimenez-Jacinto V."/>
            <person name="Jimenez-Bremont J.F."/>
            <person name="Swaminathan K."/>
            <person name="Moose S.P."/>
            <person name="Guerrero-Gonzalez M.L."/>
            <person name="Marino-Ramirez L."/>
            <person name="Landsman D."/>
            <person name="Rodriguez-Kessler M."/>
            <person name="Delgado-Sanchez P."/>
        </authorList>
    </citation>
    <scope>NUCLEOTIDE SEQUENCE</scope>
    <source>
        <tissue evidence="4">Cladode</tissue>
    </source>
</reference>
<dbReference type="GO" id="GO:0006353">
    <property type="term" value="P:DNA-templated transcription termination"/>
    <property type="evidence" value="ECO:0007669"/>
    <property type="project" value="UniProtKB-KW"/>
</dbReference>
<evidence type="ECO:0000256" key="1">
    <source>
        <dbReference type="ARBA" id="ARBA00007692"/>
    </source>
</evidence>
<keyword evidence="2" id="KW-0805">Transcription regulation</keyword>
<dbReference type="PANTHER" id="PTHR13068:SF135">
    <property type="entry name" value="TRANSCRIPTION TERMINATION FACTOR MTERF8, CHLOROPLASTIC"/>
    <property type="match status" value="1"/>
</dbReference>